<dbReference type="Pfam" id="PF13495">
    <property type="entry name" value="Phage_int_SAM_4"/>
    <property type="match status" value="1"/>
</dbReference>
<dbReference type="PANTHER" id="PTHR30349">
    <property type="entry name" value="PHAGE INTEGRASE-RELATED"/>
    <property type="match status" value="1"/>
</dbReference>
<dbReference type="InterPro" id="IPR050090">
    <property type="entry name" value="Tyrosine_recombinase_XerCD"/>
</dbReference>
<dbReference type="EMBL" id="CP076132">
    <property type="protein sequence ID" value="QWG03046.1"/>
    <property type="molecule type" value="Genomic_DNA"/>
</dbReference>
<dbReference type="KEGG" id="fya:KMW28_05545"/>
<dbReference type="InterPro" id="IPR004107">
    <property type="entry name" value="Integrase_SAM-like_N"/>
</dbReference>
<evidence type="ECO:0000256" key="2">
    <source>
        <dbReference type="ARBA" id="ARBA00022908"/>
    </source>
</evidence>
<keyword evidence="7" id="KW-1185">Reference proteome</keyword>
<evidence type="ECO:0000259" key="5">
    <source>
        <dbReference type="PROSITE" id="PS51898"/>
    </source>
</evidence>
<keyword evidence="2" id="KW-0229">DNA integration</keyword>
<dbReference type="InterPro" id="IPR013762">
    <property type="entry name" value="Integrase-like_cat_sf"/>
</dbReference>
<keyword evidence="3" id="KW-0238">DNA-binding</keyword>
<evidence type="ECO:0000256" key="3">
    <source>
        <dbReference type="ARBA" id="ARBA00023125"/>
    </source>
</evidence>
<dbReference type="InterPro" id="IPR002104">
    <property type="entry name" value="Integrase_catalytic"/>
</dbReference>
<dbReference type="PROSITE" id="PS51898">
    <property type="entry name" value="TYR_RECOMBINASE"/>
    <property type="match status" value="1"/>
</dbReference>
<feature type="domain" description="Tyr recombinase" evidence="5">
    <location>
        <begin position="94"/>
        <end position="267"/>
    </location>
</feature>
<comment type="similarity">
    <text evidence="1">Belongs to the 'phage' integrase family.</text>
</comment>
<reference evidence="6 7" key="1">
    <citation type="submission" date="2021-05" db="EMBL/GenBank/DDBJ databases">
        <title>Comparative genomic studies on the polysaccharide-degrading batcterial strains of the Flammeovirga genus.</title>
        <authorList>
            <person name="Zewei F."/>
            <person name="Zheng Z."/>
            <person name="Yu L."/>
            <person name="Ruyue G."/>
            <person name="Yanhong M."/>
            <person name="Yuanyuan C."/>
            <person name="Jingyan G."/>
            <person name="Wenjun H."/>
        </authorList>
    </citation>
    <scope>NUCLEOTIDE SEQUENCE [LARGE SCALE GENOMIC DNA]</scope>
    <source>
        <strain evidence="6 7">NBRC:100898</strain>
    </source>
</reference>
<dbReference type="GO" id="GO:0006310">
    <property type="term" value="P:DNA recombination"/>
    <property type="evidence" value="ECO:0007669"/>
    <property type="project" value="UniProtKB-KW"/>
</dbReference>
<dbReference type="GO" id="GO:0003677">
    <property type="term" value="F:DNA binding"/>
    <property type="evidence" value="ECO:0007669"/>
    <property type="project" value="UniProtKB-KW"/>
</dbReference>
<name>A0AAX1N6D2_9BACT</name>
<evidence type="ECO:0000313" key="6">
    <source>
        <dbReference type="EMBL" id="QWG03046.1"/>
    </source>
</evidence>
<dbReference type="InterPro" id="IPR010998">
    <property type="entry name" value="Integrase_recombinase_N"/>
</dbReference>
<dbReference type="AlphaFoldDB" id="A0AAX1N6D2"/>
<dbReference type="SUPFAM" id="SSF56349">
    <property type="entry name" value="DNA breaking-rejoining enzymes"/>
    <property type="match status" value="1"/>
</dbReference>
<protein>
    <submittedName>
        <fullName evidence="6">Site-specific integrase</fullName>
    </submittedName>
</protein>
<sequence length="277" mass="32460">MFDQVYQNMTLSGKSSSTFKNYIRTIASISLYFKKIPLELSDDQINDYLLLLKEKQNTSYTIFKHYVYALRYVFRLSDRDDRAIQLPSLKTNATIPDILSVEECKIIFKTPKHLKHRVLFALTYSAGLRIREVARLKVSDIDFDRMTIYIRDTKYSKNRIVPLSKTMKVGLEKYLKHIRPKLWLFEGYDTNKHMATNSIGSLFRETLKKTNIKKRVTIHTLRHTYATHCIEMGMDPFTLKELLGHEALQTTMLYLNLATVKKSNSFSPFDKIYATKN</sequence>
<gene>
    <name evidence="6" type="ORF">KMW28_05545</name>
</gene>
<evidence type="ECO:0000256" key="4">
    <source>
        <dbReference type="ARBA" id="ARBA00023172"/>
    </source>
</evidence>
<dbReference type="PANTHER" id="PTHR30349:SF41">
    <property type="entry name" value="INTEGRASE_RECOMBINASE PROTEIN MJ0367-RELATED"/>
    <property type="match status" value="1"/>
</dbReference>
<proteinExistence type="inferred from homology"/>
<accession>A0AAX1N6D2</accession>
<dbReference type="Pfam" id="PF00589">
    <property type="entry name" value="Phage_integrase"/>
    <property type="match status" value="1"/>
</dbReference>
<evidence type="ECO:0000313" key="7">
    <source>
        <dbReference type="Proteomes" id="UP000678679"/>
    </source>
</evidence>
<dbReference type="InterPro" id="IPR011010">
    <property type="entry name" value="DNA_brk_join_enz"/>
</dbReference>
<keyword evidence="4" id="KW-0233">DNA recombination</keyword>
<dbReference type="RefSeq" id="WP_183363906.1">
    <property type="nucleotide sequence ID" value="NZ_CP076132.1"/>
</dbReference>
<organism evidence="6 7">
    <name type="scientific">Flammeovirga yaeyamensis</name>
    <dbReference type="NCBI Taxonomy" id="367791"/>
    <lineage>
        <taxon>Bacteria</taxon>
        <taxon>Pseudomonadati</taxon>
        <taxon>Bacteroidota</taxon>
        <taxon>Cytophagia</taxon>
        <taxon>Cytophagales</taxon>
        <taxon>Flammeovirgaceae</taxon>
        <taxon>Flammeovirga</taxon>
    </lineage>
</organism>
<dbReference type="Proteomes" id="UP000678679">
    <property type="component" value="Chromosome 1"/>
</dbReference>
<dbReference type="Gene3D" id="1.10.150.130">
    <property type="match status" value="1"/>
</dbReference>
<dbReference type="Gene3D" id="1.10.443.10">
    <property type="entry name" value="Intergrase catalytic core"/>
    <property type="match status" value="1"/>
</dbReference>
<dbReference type="GO" id="GO:0015074">
    <property type="term" value="P:DNA integration"/>
    <property type="evidence" value="ECO:0007669"/>
    <property type="project" value="UniProtKB-KW"/>
</dbReference>
<evidence type="ECO:0000256" key="1">
    <source>
        <dbReference type="ARBA" id="ARBA00008857"/>
    </source>
</evidence>